<dbReference type="EMBL" id="CP061800">
    <property type="protein sequence ID" value="QTA93267.1"/>
    <property type="molecule type" value="Genomic_DNA"/>
</dbReference>
<keyword evidence="11" id="KW-1185">Reference proteome</keyword>
<dbReference type="NCBIfam" id="TIGR00380">
    <property type="entry name" value="cobal_cbiB"/>
    <property type="match status" value="1"/>
</dbReference>
<evidence type="ECO:0000256" key="4">
    <source>
        <dbReference type="ARBA" id="ARBA00022475"/>
    </source>
</evidence>
<feature type="transmembrane region" description="Helical" evidence="9">
    <location>
        <begin position="79"/>
        <end position="98"/>
    </location>
</feature>
<dbReference type="KEGG" id="dmm:dnm_093680"/>
<dbReference type="AlphaFoldDB" id="A0A975GTR6"/>
<evidence type="ECO:0000256" key="2">
    <source>
        <dbReference type="ARBA" id="ARBA00004953"/>
    </source>
</evidence>
<accession>A0A975GTR6</accession>
<comment type="pathway">
    <text evidence="2 9">Cofactor biosynthesis; adenosylcobalamin biosynthesis.</text>
</comment>
<keyword evidence="8 9" id="KW-0472">Membrane</keyword>
<reference evidence="10" key="1">
    <citation type="journal article" date="2021" name="Microb. Physiol.">
        <title>Proteogenomic Insights into the Physiology of Marine, Sulfate-Reducing, Filamentous Desulfonema limicola and Desulfonema magnum.</title>
        <authorList>
            <person name="Schnaars V."/>
            <person name="Wohlbrand L."/>
            <person name="Scheve S."/>
            <person name="Hinrichs C."/>
            <person name="Reinhardt R."/>
            <person name="Rabus R."/>
        </authorList>
    </citation>
    <scope>NUCLEOTIDE SEQUENCE</scope>
    <source>
        <strain evidence="10">4be13</strain>
    </source>
</reference>
<name>A0A975GTR6_9BACT</name>
<evidence type="ECO:0000256" key="6">
    <source>
        <dbReference type="ARBA" id="ARBA00022692"/>
    </source>
</evidence>
<organism evidence="10 11">
    <name type="scientific">Desulfonema magnum</name>
    <dbReference type="NCBI Taxonomy" id="45655"/>
    <lineage>
        <taxon>Bacteria</taxon>
        <taxon>Pseudomonadati</taxon>
        <taxon>Thermodesulfobacteriota</taxon>
        <taxon>Desulfobacteria</taxon>
        <taxon>Desulfobacterales</taxon>
        <taxon>Desulfococcaceae</taxon>
        <taxon>Desulfonema</taxon>
    </lineage>
</organism>
<evidence type="ECO:0000313" key="10">
    <source>
        <dbReference type="EMBL" id="QTA93267.1"/>
    </source>
</evidence>
<dbReference type="Proteomes" id="UP000663722">
    <property type="component" value="Chromosome"/>
</dbReference>
<dbReference type="GO" id="GO:0005886">
    <property type="term" value="C:plasma membrane"/>
    <property type="evidence" value="ECO:0007669"/>
    <property type="project" value="UniProtKB-SubCell"/>
</dbReference>
<evidence type="ECO:0000256" key="7">
    <source>
        <dbReference type="ARBA" id="ARBA00022989"/>
    </source>
</evidence>
<dbReference type="GO" id="GO:0048472">
    <property type="term" value="F:threonine-phosphate decarboxylase activity"/>
    <property type="evidence" value="ECO:0007669"/>
    <property type="project" value="InterPro"/>
</dbReference>
<feature type="transmembrane region" description="Helical" evidence="9">
    <location>
        <begin position="291"/>
        <end position="314"/>
    </location>
</feature>
<comment type="subcellular location">
    <subcellularLocation>
        <location evidence="1 9">Cell membrane</location>
        <topology evidence="1 9">Multi-pass membrane protein</topology>
    </subcellularLocation>
</comment>
<feature type="transmembrane region" description="Helical" evidence="9">
    <location>
        <begin position="155"/>
        <end position="173"/>
    </location>
</feature>
<keyword evidence="6 9" id="KW-0812">Transmembrane</keyword>
<proteinExistence type="inferred from homology"/>
<gene>
    <name evidence="9 10" type="primary">cobD</name>
    <name evidence="10" type="ORF">dnm_093680</name>
</gene>
<keyword evidence="7 9" id="KW-1133">Transmembrane helix</keyword>
<evidence type="ECO:0000256" key="1">
    <source>
        <dbReference type="ARBA" id="ARBA00004651"/>
    </source>
</evidence>
<dbReference type="Pfam" id="PF03186">
    <property type="entry name" value="CobD_Cbib"/>
    <property type="match status" value="1"/>
</dbReference>
<evidence type="ECO:0000256" key="8">
    <source>
        <dbReference type="ARBA" id="ARBA00023136"/>
    </source>
</evidence>
<sequence length="318" mass="35736">MDTILWLVPLAFMLDLFLGDPVYSFHPIRIIGNGIITPIEKMLRSFRFDGRGGGFILMIATLSISAGTILVLNNYLKQYTVIFFIVNLYFIYSCIAVKDLRNHVGKVMEALEQDHIENAREYLSAIVGRETEHLDAEGIARACVETLAENFSDGIIAPLFYAFIGGAPFAIFYKAANTMDSMVGYKNERYKNFGYFPAKFDDVMNWIPARLSLFLVMLAGKKYSQNWGNAWTAALRDKHNHTSPNAAYPEAAMAGVLNLRLGGPNFYHGQRLEKPYINKSGNPVTLKHIRAAWNVTFASAIIALIVFSGVRMLLLNWI</sequence>
<keyword evidence="5 9" id="KW-0169">Cobalamin biosynthesis</keyword>
<keyword evidence="4 9" id="KW-1003">Cell membrane</keyword>
<protein>
    <recommendedName>
        <fullName evidence="9">Cobalamin biosynthesis protein CobD</fullName>
    </recommendedName>
</protein>
<feature type="transmembrane region" description="Helical" evidence="9">
    <location>
        <begin position="52"/>
        <end position="72"/>
    </location>
</feature>
<dbReference type="PANTHER" id="PTHR34308:SF1">
    <property type="entry name" value="COBALAMIN BIOSYNTHESIS PROTEIN CBIB"/>
    <property type="match status" value="1"/>
</dbReference>
<evidence type="ECO:0000313" key="11">
    <source>
        <dbReference type="Proteomes" id="UP000663722"/>
    </source>
</evidence>
<comment type="similarity">
    <text evidence="3 9">Belongs to the CobD/CbiB family.</text>
</comment>
<dbReference type="GO" id="GO:0015420">
    <property type="term" value="F:ABC-type vitamin B12 transporter activity"/>
    <property type="evidence" value="ECO:0007669"/>
    <property type="project" value="UniProtKB-UniRule"/>
</dbReference>
<dbReference type="GO" id="GO:0009236">
    <property type="term" value="P:cobalamin biosynthetic process"/>
    <property type="evidence" value="ECO:0007669"/>
    <property type="project" value="UniProtKB-UniRule"/>
</dbReference>
<dbReference type="HAMAP" id="MF_00024">
    <property type="entry name" value="CobD_CbiB"/>
    <property type="match status" value="1"/>
</dbReference>
<comment type="caution">
    <text evidence="9">Lacks conserved residue(s) required for the propagation of feature annotation.</text>
</comment>
<dbReference type="InterPro" id="IPR004485">
    <property type="entry name" value="Cobalamin_biosynth_CobD/CbiB"/>
</dbReference>
<evidence type="ECO:0000256" key="5">
    <source>
        <dbReference type="ARBA" id="ARBA00022573"/>
    </source>
</evidence>
<dbReference type="PANTHER" id="PTHR34308">
    <property type="entry name" value="COBALAMIN BIOSYNTHESIS PROTEIN CBIB"/>
    <property type="match status" value="1"/>
</dbReference>
<dbReference type="RefSeq" id="WP_207680289.1">
    <property type="nucleotide sequence ID" value="NZ_CP061800.1"/>
</dbReference>
<comment type="function">
    <text evidence="9">Converts cobyric acid to cobinamide by the addition of aminopropanol on the F carboxylic group.</text>
</comment>
<evidence type="ECO:0000256" key="3">
    <source>
        <dbReference type="ARBA" id="ARBA00006263"/>
    </source>
</evidence>
<evidence type="ECO:0000256" key="9">
    <source>
        <dbReference type="HAMAP-Rule" id="MF_00024"/>
    </source>
</evidence>